<accession>A0AAV6KNK5</accession>
<sequence>MSLMTPCNQELHSLSLNSPVHCLFSRKTSLSCSSLLWFLKPYFVTQPAGSVVKTLLEFLSKDKLYNKLQWAALVKTL</sequence>
<evidence type="ECO:0000313" key="1">
    <source>
        <dbReference type="EMBL" id="KAG5554188.1"/>
    </source>
</evidence>
<keyword evidence="2" id="KW-1185">Reference proteome</keyword>
<gene>
    <name evidence="1" type="ORF">RHGRI_011898</name>
</gene>
<name>A0AAV6KNK5_9ERIC</name>
<protein>
    <submittedName>
        <fullName evidence="1">Uncharacterized protein</fullName>
    </submittedName>
</protein>
<proteinExistence type="predicted"/>
<dbReference type="Proteomes" id="UP000823749">
    <property type="component" value="Chromosome 4"/>
</dbReference>
<reference evidence="1" key="1">
    <citation type="submission" date="2020-08" db="EMBL/GenBank/DDBJ databases">
        <title>Plant Genome Project.</title>
        <authorList>
            <person name="Zhang R.-G."/>
        </authorList>
    </citation>
    <scope>NUCLEOTIDE SEQUENCE</scope>
    <source>
        <strain evidence="1">WSP0</strain>
        <tissue evidence="1">Leaf</tissue>
    </source>
</reference>
<organism evidence="1 2">
    <name type="scientific">Rhododendron griersonianum</name>
    <dbReference type="NCBI Taxonomy" id="479676"/>
    <lineage>
        <taxon>Eukaryota</taxon>
        <taxon>Viridiplantae</taxon>
        <taxon>Streptophyta</taxon>
        <taxon>Embryophyta</taxon>
        <taxon>Tracheophyta</taxon>
        <taxon>Spermatophyta</taxon>
        <taxon>Magnoliopsida</taxon>
        <taxon>eudicotyledons</taxon>
        <taxon>Gunneridae</taxon>
        <taxon>Pentapetalae</taxon>
        <taxon>asterids</taxon>
        <taxon>Ericales</taxon>
        <taxon>Ericaceae</taxon>
        <taxon>Ericoideae</taxon>
        <taxon>Rhodoreae</taxon>
        <taxon>Rhododendron</taxon>
    </lineage>
</organism>
<evidence type="ECO:0000313" key="2">
    <source>
        <dbReference type="Proteomes" id="UP000823749"/>
    </source>
</evidence>
<dbReference type="AlphaFoldDB" id="A0AAV6KNK5"/>
<comment type="caution">
    <text evidence="1">The sequence shown here is derived from an EMBL/GenBank/DDBJ whole genome shotgun (WGS) entry which is preliminary data.</text>
</comment>
<dbReference type="EMBL" id="JACTNZ010000004">
    <property type="protein sequence ID" value="KAG5554188.1"/>
    <property type="molecule type" value="Genomic_DNA"/>
</dbReference>